<keyword evidence="2" id="KW-1185">Reference proteome</keyword>
<dbReference type="EMBL" id="JARIHO010000081">
    <property type="protein sequence ID" value="KAJ7309431.1"/>
    <property type="molecule type" value="Genomic_DNA"/>
</dbReference>
<comment type="caution">
    <text evidence="1">The sequence shown here is derived from an EMBL/GenBank/DDBJ whole genome shotgun (WGS) entry which is preliminary data.</text>
</comment>
<sequence length="98" mass="10851">MSTDDDIIAGSLQMSLESPVGVSPQSRLCPVCENVLDWREPIIYRFFTEILEPTSDSVDDVLVEADGEWSIVDKKYSAKVASGVPFLAPYDYIDSDSD</sequence>
<organism evidence="1 2">
    <name type="scientific">Mycena albidolilacea</name>
    <dbReference type="NCBI Taxonomy" id="1033008"/>
    <lineage>
        <taxon>Eukaryota</taxon>
        <taxon>Fungi</taxon>
        <taxon>Dikarya</taxon>
        <taxon>Basidiomycota</taxon>
        <taxon>Agaricomycotina</taxon>
        <taxon>Agaricomycetes</taxon>
        <taxon>Agaricomycetidae</taxon>
        <taxon>Agaricales</taxon>
        <taxon>Marasmiineae</taxon>
        <taxon>Mycenaceae</taxon>
        <taxon>Mycena</taxon>
    </lineage>
</organism>
<reference evidence="1" key="1">
    <citation type="submission" date="2023-03" db="EMBL/GenBank/DDBJ databases">
        <title>Massive genome expansion in bonnet fungi (Mycena s.s.) driven by repeated elements and novel gene families across ecological guilds.</title>
        <authorList>
            <consortium name="Lawrence Berkeley National Laboratory"/>
            <person name="Harder C.B."/>
            <person name="Miyauchi S."/>
            <person name="Viragh M."/>
            <person name="Kuo A."/>
            <person name="Thoen E."/>
            <person name="Andreopoulos B."/>
            <person name="Lu D."/>
            <person name="Skrede I."/>
            <person name="Drula E."/>
            <person name="Henrissat B."/>
            <person name="Morin E."/>
            <person name="Kohler A."/>
            <person name="Barry K."/>
            <person name="LaButti K."/>
            <person name="Morin E."/>
            <person name="Salamov A."/>
            <person name="Lipzen A."/>
            <person name="Mereny Z."/>
            <person name="Hegedus B."/>
            <person name="Baldrian P."/>
            <person name="Stursova M."/>
            <person name="Weitz H."/>
            <person name="Taylor A."/>
            <person name="Grigoriev I.V."/>
            <person name="Nagy L.G."/>
            <person name="Martin F."/>
            <person name="Kauserud H."/>
        </authorList>
    </citation>
    <scope>NUCLEOTIDE SEQUENCE</scope>
    <source>
        <strain evidence="1">CBHHK002</strain>
    </source>
</reference>
<evidence type="ECO:0000313" key="2">
    <source>
        <dbReference type="Proteomes" id="UP001218218"/>
    </source>
</evidence>
<evidence type="ECO:0000313" key="1">
    <source>
        <dbReference type="EMBL" id="KAJ7309431.1"/>
    </source>
</evidence>
<name>A0AAD6Z645_9AGAR</name>
<gene>
    <name evidence="1" type="ORF">DFH08DRAFT_974688</name>
</gene>
<accession>A0AAD6Z645</accession>
<proteinExistence type="predicted"/>
<dbReference type="AlphaFoldDB" id="A0AAD6Z645"/>
<dbReference type="Gene3D" id="3.30.40.10">
    <property type="entry name" value="Zinc/RING finger domain, C3HC4 (zinc finger)"/>
    <property type="match status" value="1"/>
</dbReference>
<dbReference type="Proteomes" id="UP001218218">
    <property type="component" value="Unassembled WGS sequence"/>
</dbReference>
<dbReference type="InterPro" id="IPR013083">
    <property type="entry name" value="Znf_RING/FYVE/PHD"/>
</dbReference>
<protein>
    <submittedName>
        <fullName evidence="1">Uncharacterized protein</fullName>
    </submittedName>
</protein>